<sequence>MGALYFSEMRRWERRHPRRSGEEGNKAGERRRRLAGKRMIKHVNLEHKLMIYQGSGAAAGLENHISH</sequence>
<dbReference type="Proteomes" id="UP000015106">
    <property type="component" value="Unassembled WGS sequence"/>
</dbReference>
<name>A0A8R7RDM5_TRIUA</name>
<proteinExistence type="predicted"/>
<protein>
    <submittedName>
        <fullName evidence="1">Uncharacterized protein</fullName>
    </submittedName>
</protein>
<accession>A0A8R7RDM5</accession>
<keyword evidence="2" id="KW-1185">Reference proteome</keyword>
<organism evidence="1 2">
    <name type="scientific">Triticum urartu</name>
    <name type="common">Red wild einkorn</name>
    <name type="synonym">Crithodium urartu</name>
    <dbReference type="NCBI Taxonomy" id="4572"/>
    <lineage>
        <taxon>Eukaryota</taxon>
        <taxon>Viridiplantae</taxon>
        <taxon>Streptophyta</taxon>
        <taxon>Embryophyta</taxon>
        <taxon>Tracheophyta</taxon>
        <taxon>Spermatophyta</taxon>
        <taxon>Magnoliopsida</taxon>
        <taxon>Liliopsida</taxon>
        <taxon>Poales</taxon>
        <taxon>Poaceae</taxon>
        <taxon>BOP clade</taxon>
        <taxon>Pooideae</taxon>
        <taxon>Triticodae</taxon>
        <taxon>Triticeae</taxon>
        <taxon>Triticinae</taxon>
        <taxon>Triticum</taxon>
    </lineage>
</organism>
<dbReference type="EnsemblPlants" id="TuG1812S0002469100.01.T02">
    <property type="protein sequence ID" value="TuG1812S0002469100.01.T02"/>
    <property type="gene ID" value="TuG1812S0002469100.01"/>
</dbReference>
<evidence type="ECO:0000313" key="1">
    <source>
        <dbReference type="EnsemblPlants" id="TuG1812S0002469100.01.T02"/>
    </source>
</evidence>
<reference evidence="1" key="2">
    <citation type="submission" date="2022-06" db="UniProtKB">
        <authorList>
            <consortium name="EnsemblPlants"/>
        </authorList>
    </citation>
    <scope>IDENTIFICATION</scope>
</reference>
<dbReference type="Gramene" id="TuG1812S0002469100.01.T02">
    <property type="protein sequence ID" value="TuG1812S0002469100.01.T02"/>
    <property type="gene ID" value="TuG1812S0002469100.01"/>
</dbReference>
<reference evidence="2" key="1">
    <citation type="journal article" date="2013" name="Nature">
        <title>Draft genome of the wheat A-genome progenitor Triticum urartu.</title>
        <authorList>
            <person name="Ling H.Q."/>
            <person name="Zhao S."/>
            <person name="Liu D."/>
            <person name="Wang J."/>
            <person name="Sun H."/>
            <person name="Zhang C."/>
            <person name="Fan H."/>
            <person name="Li D."/>
            <person name="Dong L."/>
            <person name="Tao Y."/>
            <person name="Gao C."/>
            <person name="Wu H."/>
            <person name="Li Y."/>
            <person name="Cui Y."/>
            <person name="Guo X."/>
            <person name="Zheng S."/>
            <person name="Wang B."/>
            <person name="Yu K."/>
            <person name="Liang Q."/>
            <person name="Yang W."/>
            <person name="Lou X."/>
            <person name="Chen J."/>
            <person name="Feng M."/>
            <person name="Jian J."/>
            <person name="Zhang X."/>
            <person name="Luo G."/>
            <person name="Jiang Y."/>
            <person name="Liu J."/>
            <person name="Wang Z."/>
            <person name="Sha Y."/>
            <person name="Zhang B."/>
            <person name="Wu H."/>
            <person name="Tang D."/>
            <person name="Shen Q."/>
            <person name="Xue P."/>
            <person name="Zou S."/>
            <person name="Wang X."/>
            <person name="Liu X."/>
            <person name="Wang F."/>
            <person name="Yang Y."/>
            <person name="An X."/>
            <person name="Dong Z."/>
            <person name="Zhang K."/>
            <person name="Zhang X."/>
            <person name="Luo M.C."/>
            <person name="Dvorak J."/>
            <person name="Tong Y."/>
            <person name="Wang J."/>
            <person name="Yang H."/>
            <person name="Li Z."/>
            <person name="Wang D."/>
            <person name="Zhang A."/>
            <person name="Wang J."/>
        </authorList>
    </citation>
    <scope>NUCLEOTIDE SEQUENCE</scope>
    <source>
        <strain evidence="2">cv. G1812</strain>
    </source>
</reference>
<evidence type="ECO:0000313" key="2">
    <source>
        <dbReference type="Proteomes" id="UP000015106"/>
    </source>
</evidence>
<dbReference type="AlphaFoldDB" id="A0A8R7RDM5"/>